<dbReference type="Proteomes" id="UP000494040">
    <property type="component" value="Unassembled WGS sequence"/>
</dbReference>
<dbReference type="CDD" id="cd04496">
    <property type="entry name" value="SSB_OBF"/>
    <property type="match status" value="1"/>
</dbReference>
<protein>
    <recommendedName>
        <fullName evidence="5">Single-stranded DNA-binding protein, mitochondrial</fullName>
    </recommendedName>
</protein>
<evidence type="ECO:0000313" key="3">
    <source>
        <dbReference type="EnsemblMetazoa" id="XP_014240119.1"/>
    </source>
</evidence>
<keyword evidence="4" id="KW-1185">Reference proteome</keyword>
<dbReference type="Pfam" id="PF00436">
    <property type="entry name" value="SSB"/>
    <property type="match status" value="1"/>
</dbReference>
<dbReference type="InterPro" id="IPR012340">
    <property type="entry name" value="NA-bd_OB-fold"/>
</dbReference>
<keyword evidence="1 2" id="KW-0238">DNA-binding</keyword>
<evidence type="ECO:0008006" key="5">
    <source>
        <dbReference type="Google" id="ProtNLM"/>
    </source>
</evidence>
<dbReference type="PANTHER" id="PTHR10302:SF0">
    <property type="entry name" value="SINGLE-STRANDED DNA-BINDING PROTEIN, MITOCHONDRIAL"/>
    <property type="match status" value="1"/>
</dbReference>
<evidence type="ECO:0000256" key="2">
    <source>
        <dbReference type="PROSITE-ProRule" id="PRU00252"/>
    </source>
</evidence>
<dbReference type="CTD" id="41968"/>
<evidence type="ECO:0000256" key="1">
    <source>
        <dbReference type="ARBA" id="ARBA00023125"/>
    </source>
</evidence>
<dbReference type="PROSITE" id="PS50935">
    <property type="entry name" value="SSB"/>
    <property type="match status" value="1"/>
</dbReference>
<dbReference type="InterPro" id="IPR000424">
    <property type="entry name" value="Primosome_PriB/ssb"/>
</dbReference>
<evidence type="ECO:0000313" key="4">
    <source>
        <dbReference type="Proteomes" id="UP000494040"/>
    </source>
</evidence>
<dbReference type="OMA" id="KTQWHRI"/>
<sequence length="147" mass="16931">MFKVLQHLKPAVALNFHKNIRTMTRTLQENAILEKTINNVTLLGRVGSVPVKKGTDKNSVVIFSIATHNNFRHETGEMVQKTDWHRICVFKPSLQELVFNNLKKGQRLHVSGRLTYGSSKEENNYKQTASIIAEEIIFFQSFERNDM</sequence>
<dbReference type="GeneID" id="106661332"/>
<name>A0A8I6RAA9_CIMLE</name>
<dbReference type="RefSeq" id="XP_014240119.1">
    <property type="nucleotide sequence ID" value="XM_014384633.2"/>
</dbReference>
<dbReference type="GO" id="GO:0006264">
    <property type="term" value="P:mitochondrial DNA replication"/>
    <property type="evidence" value="ECO:0007669"/>
    <property type="project" value="TreeGrafter"/>
</dbReference>
<proteinExistence type="predicted"/>
<dbReference type="EnsemblMetazoa" id="XM_014384633.2">
    <property type="protein sequence ID" value="XP_014240119.1"/>
    <property type="gene ID" value="LOC106661332"/>
</dbReference>
<dbReference type="KEGG" id="clec:106661332"/>
<accession>A0A8I6RAA9</accession>
<dbReference type="InterPro" id="IPR011344">
    <property type="entry name" value="ssDNA-bd"/>
</dbReference>
<dbReference type="PANTHER" id="PTHR10302">
    <property type="entry name" value="SINGLE-STRANDED DNA-BINDING PROTEIN"/>
    <property type="match status" value="1"/>
</dbReference>
<dbReference type="OrthoDB" id="1078367at2759"/>
<dbReference type="AlphaFoldDB" id="A0A8I6RAA9"/>
<reference evidence="3" key="1">
    <citation type="submission" date="2022-01" db="UniProtKB">
        <authorList>
            <consortium name="EnsemblMetazoa"/>
        </authorList>
    </citation>
    <scope>IDENTIFICATION</scope>
</reference>
<dbReference type="SUPFAM" id="SSF50249">
    <property type="entry name" value="Nucleic acid-binding proteins"/>
    <property type="match status" value="1"/>
</dbReference>
<dbReference type="GO" id="GO:0003697">
    <property type="term" value="F:single-stranded DNA binding"/>
    <property type="evidence" value="ECO:0007669"/>
    <property type="project" value="InterPro"/>
</dbReference>
<dbReference type="NCBIfam" id="TIGR00621">
    <property type="entry name" value="ssb"/>
    <property type="match status" value="1"/>
</dbReference>
<dbReference type="GO" id="GO:0042645">
    <property type="term" value="C:mitochondrial nucleoid"/>
    <property type="evidence" value="ECO:0007669"/>
    <property type="project" value="TreeGrafter"/>
</dbReference>
<dbReference type="Gene3D" id="2.40.50.140">
    <property type="entry name" value="Nucleic acid-binding proteins"/>
    <property type="match status" value="1"/>
</dbReference>
<organism evidence="3 4">
    <name type="scientific">Cimex lectularius</name>
    <name type="common">Bed bug</name>
    <name type="synonym">Acanthia lectularia</name>
    <dbReference type="NCBI Taxonomy" id="79782"/>
    <lineage>
        <taxon>Eukaryota</taxon>
        <taxon>Metazoa</taxon>
        <taxon>Ecdysozoa</taxon>
        <taxon>Arthropoda</taxon>
        <taxon>Hexapoda</taxon>
        <taxon>Insecta</taxon>
        <taxon>Pterygota</taxon>
        <taxon>Neoptera</taxon>
        <taxon>Paraneoptera</taxon>
        <taxon>Hemiptera</taxon>
        <taxon>Heteroptera</taxon>
        <taxon>Panheteroptera</taxon>
        <taxon>Cimicomorpha</taxon>
        <taxon>Cimicidae</taxon>
        <taxon>Cimex</taxon>
    </lineage>
</organism>